<keyword evidence="11" id="KW-1185">Reference proteome</keyword>
<dbReference type="PANTHER" id="PTHR34992">
    <property type="entry name" value="HYPHAL ANASTAMOSIS-7 PROTEIN"/>
    <property type="match status" value="1"/>
</dbReference>
<keyword evidence="4 8" id="KW-0732">Signal</keyword>
<dbReference type="eggNOG" id="ENOG502S92W">
    <property type="taxonomic scope" value="Eukaryota"/>
</dbReference>
<evidence type="ECO:0000313" key="11">
    <source>
        <dbReference type="Proteomes" id="UP000015241"/>
    </source>
</evidence>
<accession>S8ELE6</accession>
<evidence type="ECO:0000256" key="1">
    <source>
        <dbReference type="ARBA" id="ARBA00004609"/>
    </source>
</evidence>
<evidence type="ECO:0000256" key="8">
    <source>
        <dbReference type="SAM" id="SignalP"/>
    </source>
</evidence>
<dbReference type="EMBL" id="KE504127">
    <property type="protein sequence ID" value="EPT04139.1"/>
    <property type="molecule type" value="Genomic_DNA"/>
</dbReference>
<dbReference type="GO" id="GO:0005886">
    <property type="term" value="C:plasma membrane"/>
    <property type="evidence" value="ECO:0007669"/>
    <property type="project" value="UniProtKB-SubCell"/>
</dbReference>
<organism evidence="10 11">
    <name type="scientific">Fomitopsis schrenkii</name>
    <name type="common">Brown rot fungus</name>
    <dbReference type="NCBI Taxonomy" id="2126942"/>
    <lineage>
        <taxon>Eukaryota</taxon>
        <taxon>Fungi</taxon>
        <taxon>Dikarya</taxon>
        <taxon>Basidiomycota</taxon>
        <taxon>Agaricomycotina</taxon>
        <taxon>Agaricomycetes</taxon>
        <taxon>Polyporales</taxon>
        <taxon>Fomitopsis</taxon>
    </lineage>
</organism>
<dbReference type="CDD" id="cd21176">
    <property type="entry name" value="LPMO_auxiliary-like"/>
    <property type="match status" value="1"/>
</dbReference>
<keyword evidence="3" id="KW-0336">GPI-anchor</keyword>
<comment type="subcellular location">
    <subcellularLocation>
        <location evidence="1">Cell membrane</location>
        <topology evidence="1">Lipid-anchor</topology>
        <topology evidence="1">GPI-anchor</topology>
    </subcellularLocation>
</comment>
<keyword evidence="5" id="KW-0472">Membrane</keyword>
<dbReference type="InParanoid" id="S8ELE6"/>
<evidence type="ECO:0000313" key="10">
    <source>
        <dbReference type="EMBL" id="EPT04139.1"/>
    </source>
</evidence>
<evidence type="ECO:0000256" key="2">
    <source>
        <dbReference type="ARBA" id="ARBA00022475"/>
    </source>
</evidence>
<gene>
    <name evidence="10" type="ORF">FOMPIDRAFT_1021892</name>
</gene>
<reference evidence="10 11" key="1">
    <citation type="journal article" date="2012" name="Science">
        <title>The Paleozoic origin of enzymatic lignin decomposition reconstructed from 31 fungal genomes.</title>
        <authorList>
            <person name="Floudas D."/>
            <person name="Binder M."/>
            <person name="Riley R."/>
            <person name="Barry K."/>
            <person name="Blanchette R.A."/>
            <person name="Henrissat B."/>
            <person name="Martinez A.T."/>
            <person name="Otillar R."/>
            <person name="Spatafora J.W."/>
            <person name="Yadav J.S."/>
            <person name="Aerts A."/>
            <person name="Benoit I."/>
            <person name="Boyd A."/>
            <person name="Carlson A."/>
            <person name="Copeland A."/>
            <person name="Coutinho P.M."/>
            <person name="de Vries R.P."/>
            <person name="Ferreira P."/>
            <person name="Findley K."/>
            <person name="Foster B."/>
            <person name="Gaskell J."/>
            <person name="Glotzer D."/>
            <person name="Gorecki P."/>
            <person name="Heitman J."/>
            <person name="Hesse C."/>
            <person name="Hori C."/>
            <person name="Igarashi K."/>
            <person name="Jurgens J.A."/>
            <person name="Kallen N."/>
            <person name="Kersten P."/>
            <person name="Kohler A."/>
            <person name="Kuees U."/>
            <person name="Kumar T.K.A."/>
            <person name="Kuo A."/>
            <person name="LaButti K."/>
            <person name="Larrondo L.F."/>
            <person name="Lindquist E."/>
            <person name="Ling A."/>
            <person name="Lombard V."/>
            <person name="Lucas S."/>
            <person name="Lundell T."/>
            <person name="Martin R."/>
            <person name="McLaughlin D.J."/>
            <person name="Morgenstern I."/>
            <person name="Morin E."/>
            <person name="Murat C."/>
            <person name="Nagy L.G."/>
            <person name="Nolan M."/>
            <person name="Ohm R.A."/>
            <person name="Patyshakuliyeva A."/>
            <person name="Rokas A."/>
            <person name="Ruiz-Duenas F.J."/>
            <person name="Sabat G."/>
            <person name="Salamov A."/>
            <person name="Samejima M."/>
            <person name="Schmutz J."/>
            <person name="Slot J.C."/>
            <person name="St John F."/>
            <person name="Stenlid J."/>
            <person name="Sun H."/>
            <person name="Sun S."/>
            <person name="Syed K."/>
            <person name="Tsang A."/>
            <person name="Wiebenga A."/>
            <person name="Young D."/>
            <person name="Pisabarro A."/>
            <person name="Eastwood D.C."/>
            <person name="Martin F."/>
            <person name="Cullen D."/>
            <person name="Grigoriev I.V."/>
            <person name="Hibbett D.S."/>
        </authorList>
    </citation>
    <scope>NUCLEOTIDE SEQUENCE</scope>
    <source>
        <strain evidence="11">FP-58527</strain>
    </source>
</reference>
<proteinExistence type="predicted"/>
<protein>
    <recommendedName>
        <fullName evidence="9">Copper acquisition factor BIM1-like domain-containing protein</fullName>
    </recommendedName>
</protein>
<keyword evidence="2" id="KW-1003">Cell membrane</keyword>
<dbReference type="InterPro" id="IPR046936">
    <property type="entry name" value="BIM1-like"/>
</dbReference>
<dbReference type="HOGENOM" id="CLU_070647_3_0_1"/>
<feature type="signal peptide" evidence="8">
    <location>
        <begin position="1"/>
        <end position="18"/>
    </location>
</feature>
<dbReference type="OrthoDB" id="2146436at2759"/>
<evidence type="ECO:0000256" key="5">
    <source>
        <dbReference type="ARBA" id="ARBA00023136"/>
    </source>
</evidence>
<keyword evidence="6" id="KW-0325">Glycoprotein</keyword>
<dbReference type="Pfam" id="PF20238">
    <property type="entry name" value="BIM1-like_dom"/>
    <property type="match status" value="1"/>
</dbReference>
<evidence type="ECO:0000259" key="9">
    <source>
        <dbReference type="Pfam" id="PF20238"/>
    </source>
</evidence>
<dbReference type="InterPro" id="IPR046530">
    <property type="entry name" value="BIM1-like_dom"/>
</dbReference>
<evidence type="ECO:0000256" key="4">
    <source>
        <dbReference type="ARBA" id="ARBA00022729"/>
    </source>
</evidence>
<dbReference type="AlphaFoldDB" id="S8ELE6"/>
<sequence length="223" mass="23299">MHFASIVFLGGLISAVSAHFHLEYPGPRGPFVESSEPNFCDDYGEVTTNRTTFPLNNGHYLFKSEHPDWTMGVMISTVSNPNNFANFTDSKGNYQMAVNYFSTSGEGEFCAPINISAAGIDGIKDGANVTLQFVFSAGDGNLYQCADVTLSEDETDIPSDVTCKNDSTNAVTTFSSGAIPTASQASTSASASATTTQSAADARAVVGVSGLLLSVFGGLLALA</sequence>
<feature type="chain" id="PRO_5004550375" description="Copper acquisition factor BIM1-like domain-containing protein" evidence="8">
    <location>
        <begin position="19"/>
        <end position="223"/>
    </location>
</feature>
<evidence type="ECO:0000256" key="3">
    <source>
        <dbReference type="ARBA" id="ARBA00022622"/>
    </source>
</evidence>
<keyword evidence="7" id="KW-0449">Lipoprotein</keyword>
<name>S8ELE6_FOMSC</name>
<evidence type="ECO:0000256" key="7">
    <source>
        <dbReference type="ARBA" id="ARBA00023288"/>
    </source>
</evidence>
<dbReference type="GO" id="GO:0098552">
    <property type="term" value="C:side of membrane"/>
    <property type="evidence" value="ECO:0007669"/>
    <property type="project" value="UniProtKB-KW"/>
</dbReference>
<dbReference type="Proteomes" id="UP000015241">
    <property type="component" value="Unassembled WGS sequence"/>
</dbReference>
<evidence type="ECO:0000256" key="6">
    <source>
        <dbReference type="ARBA" id="ARBA00023180"/>
    </source>
</evidence>
<dbReference type="STRING" id="743788.S8ELE6"/>
<feature type="domain" description="Copper acquisition factor BIM1-like" evidence="9">
    <location>
        <begin position="17"/>
        <end position="167"/>
    </location>
</feature>